<gene>
    <name evidence="1" type="ORF">QFC22_001546</name>
</gene>
<evidence type="ECO:0000313" key="2">
    <source>
        <dbReference type="Proteomes" id="UP001243375"/>
    </source>
</evidence>
<dbReference type="EMBL" id="JASBWU010000003">
    <property type="protein sequence ID" value="KAJ9123347.1"/>
    <property type="molecule type" value="Genomic_DNA"/>
</dbReference>
<reference evidence="1" key="1">
    <citation type="submission" date="2023-04" db="EMBL/GenBank/DDBJ databases">
        <title>Draft Genome sequencing of Naganishia species isolated from polar environments using Oxford Nanopore Technology.</title>
        <authorList>
            <person name="Leo P."/>
            <person name="Venkateswaran K."/>
        </authorList>
    </citation>
    <scope>NUCLEOTIDE SEQUENCE</scope>
    <source>
        <strain evidence="1">MNA-CCFEE 5425</strain>
    </source>
</reference>
<organism evidence="1 2">
    <name type="scientific">Naganishia vaughanmartiniae</name>
    <dbReference type="NCBI Taxonomy" id="1424756"/>
    <lineage>
        <taxon>Eukaryota</taxon>
        <taxon>Fungi</taxon>
        <taxon>Dikarya</taxon>
        <taxon>Basidiomycota</taxon>
        <taxon>Agaricomycotina</taxon>
        <taxon>Tremellomycetes</taxon>
        <taxon>Filobasidiales</taxon>
        <taxon>Filobasidiaceae</taxon>
        <taxon>Naganishia</taxon>
    </lineage>
</organism>
<name>A0ACC2XKW1_9TREE</name>
<dbReference type="Proteomes" id="UP001243375">
    <property type="component" value="Unassembled WGS sequence"/>
</dbReference>
<protein>
    <submittedName>
        <fullName evidence="1">Uncharacterized protein</fullName>
    </submittedName>
</protein>
<proteinExistence type="predicted"/>
<keyword evidence="2" id="KW-1185">Reference proteome</keyword>
<sequence>MAVVAVDLLIAVSETSLWTTLATGSLSEIGAALGSAIGEGVLGAIGAKIFGALLAEKSDAPTRKDLERLGDRIVQSMRVLKLEEHKANVSAVASWWGGLLRTVNDMKVAGRLVDYREIQRGILVQYDNGLLPQISILHSILQDNCHFVLDIKPYSAMLNFLLQTSNLYVALAQMQACFAVLRWNENQQVFSIPDSYTKADTHPVGIAILSCRAWIFQYTNEYLSIRDKGFHSRPHPDGIRVWSDSGGDDLIPKWTGDDVGHNLLKDQWMSQWGAKGGLAIATLMKSWESLRQAIQPGVEPLKPLY</sequence>
<accession>A0ACC2XKW1</accession>
<comment type="caution">
    <text evidence="1">The sequence shown here is derived from an EMBL/GenBank/DDBJ whole genome shotgun (WGS) entry which is preliminary data.</text>
</comment>
<evidence type="ECO:0000313" key="1">
    <source>
        <dbReference type="EMBL" id="KAJ9123347.1"/>
    </source>
</evidence>